<comment type="caution">
    <text evidence="1">The sequence shown here is derived from an EMBL/GenBank/DDBJ whole genome shotgun (WGS) entry which is preliminary data.</text>
</comment>
<gene>
    <name evidence="1" type="ORF">TCON_1483</name>
</gene>
<dbReference type="EMBL" id="SBIQ01000102">
    <property type="protein sequence ID" value="KAF7683299.1"/>
    <property type="molecule type" value="Genomic_DNA"/>
</dbReference>
<accession>A0ABQ7HYV2</accession>
<proteinExistence type="predicted"/>
<sequence>MNNIDIKVLTDLINIQSSANVTLSDKNFEVFKFICKNIIIKNETYSNTLYNCNLIEKQYILGFLNILSNNEMILTGNADKIINLLKDNIFLFIITQDIVFLYGLKDSLTLLFSKLIKFIRGKYSFNQFISNENMELFKIWFSKITTNNNVTQTYISDIRHSLFILLSAFIFSSISNPNIINIFDLESLQMYLFILLKSNLEKTLLLNTIYIYFMETNININIPVTMLVHAGTYFYTLPYQLSFMKIQEKLSLTDTLSCIASIINIKENMVLDYTNIKNCIQMYIDHIDLRIPILNYIEMEENTFLEYCIRCIFSMHMKGFKSNFKSDILQYLNTKTIQFPLLTLLNSYMYNIINSIINVVDIDLNQITSQTKKDIILYVESSFDTILEIIENTNLFKMLQRPMPENILEQTYMLTIYGLFATNEGCNDHQLKLPLKKQDISKNKYILDLKKVYVSIISYHLLNSKMDMLKLEKYKNDSELYNSVCKIKLLQFIFWDEMKELSIKKIFKFKYIHPDVIKCLINHTYDKKNYQKWVFSVRMYIANYILDTYHLPCLKHLSINFSQILINEKYLKLYSKNGESWKIKPYKKDDIKRMLKK</sequence>
<evidence type="ECO:0000313" key="1">
    <source>
        <dbReference type="EMBL" id="KAF7683299.1"/>
    </source>
</evidence>
<reference evidence="1 2" key="1">
    <citation type="submission" date="2019-01" db="EMBL/GenBank/DDBJ databases">
        <title>Genomes sequencing and comparative genomics of infectious freshwater microsporidia, Cucumispora dikerogammari and Thelohania contejeani.</title>
        <authorList>
            <person name="Cormier A."/>
            <person name="Giraud I."/>
            <person name="Wattier R."/>
            <person name="Teixeira M."/>
            <person name="Grandjean F."/>
            <person name="Rigaud T."/>
            <person name="Cordaux R."/>
        </authorList>
    </citation>
    <scope>NUCLEOTIDE SEQUENCE [LARGE SCALE GENOMIC DNA]</scope>
    <source>
        <strain evidence="1">T1</strain>
        <tissue evidence="1">Spores</tissue>
    </source>
</reference>
<keyword evidence="2" id="KW-1185">Reference proteome</keyword>
<dbReference type="Proteomes" id="UP001516464">
    <property type="component" value="Unassembled WGS sequence"/>
</dbReference>
<evidence type="ECO:0000313" key="2">
    <source>
        <dbReference type="Proteomes" id="UP001516464"/>
    </source>
</evidence>
<protein>
    <submittedName>
        <fullName evidence="1">Uncharacterized protein</fullName>
    </submittedName>
</protein>
<organism evidence="1 2">
    <name type="scientific">Astathelohania contejeani</name>
    <dbReference type="NCBI Taxonomy" id="164912"/>
    <lineage>
        <taxon>Eukaryota</taxon>
        <taxon>Fungi</taxon>
        <taxon>Fungi incertae sedis</taxon>
        <taxon>Microsporidia</taxon>
        <taxon>Astathelohaniidae</taxon>
        <taxon>Astathelohania</taxon>
    </lineage>
</organism>
<name>A0ABQ7HYV2_9MICR</name>